<dbReference type="SUPFAM" id="SSF53686">
    <property type="entry name" value="Tryptophan synthase beta subunit-like PLP-dependent enzymes"/>
    <property type="match status" value="1"/>
</dbReference>
<dbReference type="GO" id="GO:0003941">
    <property type="term" value="F:L-serine ammonia-lyase activity"/>
    <property type="evidence" value="ECO:0007669"/>
    <property type="project" value="TreeGrafter"/>
</dbReference>
<proteinExistence type="inferred from homology"/>
<dbReference type="Proteomes" id="UP000005877">
    <property type="component" value="Chromosome"/>
</dbReference>
<evidence type="ECO:0000256" key="5">
    <source>
        <dbReference type="ARBA" id="ARBA00023239"/>
    </source>
</evidence>
<dbReference type="NCBIfam" id="TIGR01127">
    <property type="entry name" value="ilvA_1Cterm"/>
    <property type="match status" value="1"/>
</dbReference>
<dbReference type="InterPro" id="IPR002912">
    <property type="entry name" value="ACT_dom"/>
</dbReference>
<dbReference type="EMBL" id="CP003117">
    <property type="protein sequence ID" value="AET64681.1"/>
    <property type="molecule type" value="Genomic_DNA"/>
</dbReference>
<protein>
    <recommendedName>
        <fullName evidence="3">threonine ammonia-lyase</fullName>
        <ecNumber evidence="3">4.3.1.19</ecNumber>
    </recommendedName>
</protein>
<dbReference type="HOGENOM" id="CLU_021152_4_1_2"/>
<dbReference type="EC" id="4.3.1.19" evidence="3"/>
<dbReference type="CDD" id="cd01562">
    <property type="entry name" value="Thr-dehyd"/>
    <property type="match status" value="1"/>
</dbReference>
<dbReference type="KEGG" id="mhi:Mhar_1317"/>
<accession>G7WNS1</accession>
<dbReference type="CDD" id="cd04886">
    <property type="entry name" value="ACT_ThrD-II-like"/>
    <property type="match status" value="1"/>
</dbReference>
<dbReference type="PATRIC" id="fig|1110509.7.peg.1461"/>
<dbReference type="STRING" id="1110509.Mhar_1317"/>
<keyword evidence="4" id="KW-0663">Pyridoxal phosphate</keyword>
<dbReference type="InterPro" id="IPR036052">
    <property type="entry name" value="TrpB-like_PALP_sf"/>
</dbReference>
<dbReference type="Pfam" id="PF00291">
    <property type="entry name" value="PALP"/>
    <property type="match status" value="1"/>
</dbReference>
<comment type="similarity">
    <text evidence="2">Belongs to the serine/threonine dehydratase family.</text>
</comment>
<comment type="cofactor">
    <cofactor evidence="1">
        <name>pyridoxal 5'-phosphate</name>
        <dbReference type="ChEBI" id="CHEBI:597326"/>
    </cofactor>
</comment>
<keyword evidence="5 7" id="KW-0456">Lyase</keyword>
<dbReference type="InterPro" id="IPR001926">
    <property type="entry name" value="TrpB-like_PALP"/>
</dbReference>
<evidence type="ECO:0000256" key="3">
    <source>
        <dbReference type="ARBA" id="ARBA00012096"/>
    </source>
</evidence>
<dbReference type="InterPro" id="IPR050147">
    <property type="entry name" value="Ser/Thr_Dehydratase"/>
</dbReference>
<evidence type="ECO:0000313" key="7">
    <source>
        <dbReference type="EMBL" id="AET64681.1"/>
    </source>
</evidence>
<dbReference type="AlphaFoldDB" id="G7WNS1"/>
<dbReference type="PANTHER" id="PTHR48078:SF6">
    <property type="entry name" value="L-THREONINE DEHYDRATASE CATABOLIC TDCB"/>
    <property type="match status" value="1"/>
</dbReference>
<gene>
    <name evidence="7" type="ordered locus">Mhar_1317</name>
</gene>
<dbReference type="Gene3D" id="3.40.50.1100">
    <property type="match status" value="2"/>
</dbReference>
<dbReference type="FunFam" id="3.40.50.1100:FF:000007">
    <property type="entry name" value="L-threonine dehydratase catabolic TdcB"/>
    <property type="match status" value="1"/>
</dbReference>
<dbReference type="PROSITE" id="PS51671">
    <property type="entry name" value="ACT"/>
    <property type="match status" value="1"/>
</dbReference>
<keyword evidence="8" id="KW-1185">Reference proteome</keyword>
<dbReference type="InterPro" id="IPR044561">
    <property type="entry name" value="ACT_ThrD-II-like"/>
</dbReference>
<evidence type="ECO:0000259" key="6">
    <source>
        <dbReference type="PROSITE" id="PS51671"/>
    </source>
</evidence>
<name>G7WNS1_METH6</name>
<sequence length="408" mass="42786">MKGGIGVIELDEIREAARLLEGRVIRTPLVRSDTFSRMAGAEVHLKLESLQAGGSFKVRGAAYKLLKRREEIGPLGVVAASAGNHAQGVALAARAAAIPATIVMPVWASMGKQEATKSYGAEVILAGDSLAESISIAREMAEEGRPFIHPYDDPDIIAGQGTIGLEILEDLPDPDLIVVPVGGGGLIGGIASAIKAVRPETEIVGVQAAACPSALEALRSGERVTVEAKRSIADGISVRQVGEANFPLIRELLSGVVLVEEGEIASAVLALLERKKVLAEGAGAAPLAALLASKLAFPMGCKVVLVISGGNLDPPLMERVVRQGLLKEGRIMRFSACIEDVPGSLARLLSLVAEKGGNVLHIHHARGGEEISSFKTRVDLEVETRGRGMIEEIKVALGEAGYEVLVRE</sequence>
<dbReference type="FunFam" id="3.40.50.1100:FF:000005">
    <property type="entry name" value="Threonine dehydratase catabolic"/>
    <property type="match status" value="1"/>
</dbReference>
<organism evidence="7 8">
    <name type="scientific">Methanothrix harundinacea (strain 6Ac)</name>
    <name type="common">Methanosaeta harundinacea</name>
    <dbReference type="NCBI Taxonomy" id="1110509"/>
    <lineage>
        <taxon>Archaea</taxon>
        <taxon>Methanobacteriati</taxon>
        <taxon>Methanobacteriota</taxon>
        <taxon>Stenosarchaea group</taxon>
        <taxon>Methanomicrobia</taxon>
        <taxon>Methanotrichales</taxon>
        <taxon>Methanotrichaceae</taxon>
        <taxon>Methanothrix</taxon>
    </lineage>
</organism>
<dbReference type="GO" id="GO:0006567">
    <property type="term" value="P:L-threonine catabolic process"/>
    <property type="evidence" value="ECO:0007669"/>
    <property type="project" value="InterPro"/>
</dbReference>
<dbReference type="InterPro" id="IPR005789">
    <property type="entry name" value="Thr_deHydtase_catblc"/>
</dbReference>
<dbReference type="GO" id="GO:0006565">
    <property type="term" value="P:L-serine catabolic process"/>
    <property type="evidence" value="ECO:0007669"/>
    <property type="project" value="TreeGrafter"/>
</dbReference>
<evidence type="ECO:0000256" key="1">
    <source>
        <dbReference type="ARBA" id="ARBA00001933"/>
    </source>
</evidence>
<evidence type="ECO:0000256" key="2">
    <source>
        <dbReference type="ARBA" id="ARBA00010869"/>
    </source>
</evidence>
<dbReference type="GO" id="GO:0009097">
    <property type="term" value="P:isoleucine biosynthetic process"/>
    <property type="evidence" value="ECO:0007669"/>
    <property type="project" value="TreeGrafter"/>
</dbReference>
<dbReference type="GO" id="GO:0004794">
    <property type="term" value="F:threonine deaminase activity"/>
    <property type="evidence" value="ECO:0007669"/>
    <property type="project" value="UniProtKB-EC"/>
</dbReference>
<feature type="domain" description="ACT" evidence="6">
    <location>
        <begin position="333"/>
        <end position="408"/>
    </location>
</feature>
<evidence type="ECO:0000313" key="8">
    <source>
        <dbReference type="Proteomes" id="UP000005877"/>
    </source>
</evidence>
<reference evidence="7 8" key="1">
    <citation type="journal article" date="2012" name="PLoS ONE">
        <title>The genome characteristics and predicted function of methyl-group oxidation pathway in the obligate aceticlastic methanogens, Methanosaeta spp.</title>
        <authorList>
            <person name="Zhu J."/>
            <person name="Zheng H."/>
            <person name="Ai G."/>
            <person name="Zhang G."/>
            <person name="Liu D."/>
            <person name="Liu X."/>
            <person name="Dong X."/>
        </authorList>
    </citation>
    <scope>NUCLEOTIDE SEQUENCE [LARGE SCALE GENOMIC DNA]</scope>
    <source>
        <strain evidence="7 8">6Ac</strain>
    </source>
</reference>
<dbReference type="PANTHER" id="PTHR48078">
    <property type="entry name" value="THREONINE DEHYDRATASE, MITOCHONDRIAL-RELATED"/>
    <property type="match status" value="1"/>
</dbReference>
<evidence type="ECO:0000256" key="4">
    <source>
        <dbReference type="ARBA" id="ARBA00022898"/>
    </source>
</evidence>